<evidence type="ECO:0000313" key="3">
    <source>
        <dbReference type="Proteomes" id="UP000297703"/>
    </source>
</evidence>
<name>A0A4D9EQT8_9SAUR</name>
<sequence length="103" mass="11427">MASFPSRGDGQQLLVLRERATCPFQPKENGLSHRKRERWSTAKQGGWGEQKREMEGVSVSQRKSGGLPVQQSRARLSAAPSYVGVLVTDAHGEIREYKGFARA</sequence>
<dbReference type="EMBL" id="QXTE01000014">
    <property type="protein sequence ID" value="TFK13791.1"/>
    <property type="molecule type" value="Genomic_DNA"/>
</dbReference>
<protein>
    <submittedName>
        <fullName evidence="2">Protein FAM117B</fullName>
    </submittedName>
</protein>
<proteinExistence type="predicted"/>
<keyword evidence="3" id="KW-1185">Reference proteome</keyword>
<reference evidence="2 3" key="2">
    <citation type="submission" date="2019-04" db="EMBL/GenBank/DDBJ databases">
        <title>The genome sequence of big-headed turtle.</title>
        <authorList>
            <person name="Gong S."/>
        </authorList>
    </citation>
    <scope>NUCLEOTIDE SEQUENCE [LARGE SCALE GENOMIC DNA]</scope>
    <source>
        <strain evidence="2">DO16091913</strain>
        <tissue evidence="2">Muscle</tissue>
    </source>
</reference>
<evidence type="ECO:0000313" key="2">
    <source>
        <dbReference type="EMBL" id="TFK13791.1"/>
    </source>
</evidence>
<organism evidence="2 3">
    <name type="scientific">Platysternon megacephalum</name>
    <name type="common">big-headed turtle</name>
    <dbReference type="NCBI Taxonomy" id="55544"/>
    <lineage>
        <taxon>Eukaryota</taxon>
        <taxon>Metazoa</taxon>
        <taxon>Chordata</taxon>
        <taxon>Craniata</taxon>
        <taxon>Vertebrata</taxon>
        <taxon>Euteleostomi</taxon>
        <taxon>Archelosauria</taxon>
        <taxon>Testudinata</taxon>
        <taxon>Testudines</taxon>
        <taxon>Cryptodira</taxon>
        <taxon>Durocryptodira</taxon>
        <taxon>Testudinoidea</taxon>
        <taxon>Platysternidae</taxon>
        <taxon>Platysternon</taxon>
    </lineage>
</organism>
<reference evidence="2 3" key="1">
    <citation type="submission" date="2019-04" db="EMBL/GenBank/DDBJ databases">
        <title>Draft genome of the big-headed turtle Platysternon megacephalum.</title>
        <authorList>
            <person name="Gong S."/>
        </authorList>
    </citation>
    <scope>NUCLEOTIDE SEQUENCE [LARGE SCALE GENOMIC DNA]</scope>
    <source>
        <strain evidence="2">DO16091913</strain>
        <tissue evidence="2">Muscle</tissue>
    </source>
</reference>
<gene>
    <name evidence="2" type="ORF">DR999_PMT02810</name>
</gene>
<accession>A0A4D9EQT8</accession>
<dbReference type="AlphaFoldDB" id="A0A4D9EQT8"/>
<feature type="region of interest" description="Disordered" evidence="1">
    <location>
        <begin position="25"/>
        <end position="72"/>
    </location>
</feature>
<evidence type="ECO:0000256" key="1">
    <source>
        <dbReference type="SAM" id="MobiDB-lite"/>
    </source>
</evidence>
<comment type="caution">
    <text evidence="2">The sequence shown here is derived from an EMBL/GenBank/DDBJ whole genome shotgun (WGS) entry which is preliminary data.</text>
</comment>
<dbReference type="Proteomes" id="UP000297703">
    <property type="component" value="Unassembled WGS sequence"/>
</dbReference>
<feature type="compositionally biased region" description="Polar residues" evidence="1">
    <location>
        <begin position="58"/>
        <end position="72"/>
    </location>
</feature>